<keyword evidence="1" id="KW-0732">Signal</keyword>
<reference evidence="2 3" key="1">
    <citation type="journal article" date="2004" name="Nature">
        <title>Genome evolution in yeasts.</title>
        <authorList>
            <consortium name="Genolevures"/>
            <person name="Dujon B."/>
            <person name="Sherman D."/>
            <person name="Fischer G."/>
            <person name="Durrens P."/>
            <person name="Casaregola S."/>
            <person name="Lafontaine I."/>
            <person name="de Montigny J."/>
            <person name="Marck C."/>
            <person name="Neuveglise C."/>
            <person name="Talla E."/>
            <person name="Goffard N."/>
            <person name="Frangeul L."/>
            <person name="Aigle M."/>
            <person name="Anthouard V."/>
            <person name="Babour A."/>
            <person name="Barbe V."/>
            <person name="Barnay S."/>
            <person name="Blanchin S."/>
            <person name="Beckerich J.M."/>
            <person name="Beyne E."/>
            <person name="Bleykasten C."/>
            <person name="Boisrame A."/>
            <person name="Boyer J."/>
            <person name="Cattolico L."/>
            <person name="Confanioleri F."/>
            <person name="de Daruvar A."/>
            <person name="Despons L."/>
            <person name="Fabre E."/>
            <person name="Fairhead C."/>
            <person name="Ferry-Dumazet H."/>
            <person name="Groppi A."/>
            <person name="Hantraye F."/>
            <person name="Hennequin C."/>
            <person name="Jauniaux N."/>
            <person name="Joyet P."/>
            <person name="Kachouri R."/>
            <person name="Kerrest A."/>
            <person name="Koszul R."/>
            <person name="Lemaire M."/>
            <person name="Lesur I."/>
            <person name="Ma L."/>
            <person name="Muller H."/>
            <person name="Nicaud J.M."/>
            <person name="Nikolski M."/>
            <person name="Oztas S."/>
            <person name="Ozier-Kalogeropoulos O."/>
            <person name="Pellenz S."/>
            <person name="Potier S."/>
            <person name="Richard G.F."/>
            <person name="Straub M.L."/>
            <person name="Suleau A."/>
            <person name="Swennene D."/>
            <person name="Tekaia F."/>
            <person name="Wesolowski-Louvel M."/>
            <person name="Westhof E."/>
            <person name="Wirth B."/>
            <person name="Zeniou-Meyer M."/>
            <person name="Zivanovic I."/>
            <person name="Bolotin-Fukuhara M."/>
            <person name="Thierry A."/>
            <person name="Bouchier C."/>
            <person name="Caudron B."/>
            <person name="Scarpelli C."/>
            <person name="Gaillardin C."/>
            <person name="Weissenbach J."/>
            <person name="Wincker P."/>
            <person name="Souciet J.L."/>
        </authorList>
    </citation>
    <scope>NUCLEOTIDE SEQUENCE [LARGE SCALE GENOMIC DNA]</scope>
    <source>
        <strain evidence="3">ATCC 36239 / CBS 767 / BCRC 21394 / JCM 1990 / NBRC 0083 / IGC 2968</strain>
    </source>
</reference>
<sequence length="116" mass="14227">MKFLSVATLVTIALAVFVEAENFDDKREDLKDDHDDEVENLSKDYYPNKVCDRYCNQVYSYGKKYEHSKNWKKYLCSRDFHRDLDRCKYGCRKNYYHNHWSKYIDPYYKKNCGRYI</sequence>
<dbReference type="OrthoDB" id="10407246at2759"/>
<dbReference type="RefSeq" id="XP_456818.1">
    <property type="nucleotide sequence ID" value="XM_456818.1"/>
</dbReference>
<keyword evidence="3" id="KW-1185">Reference proteome</keyword>
<dbReference type="AlphaFoldDB" id="Q6BYA1"/>
<evidence type="ECO:0000256" key="1">
    <source>
        <dbReference type="SAM" id="SignalP"/>
    </source>
</evidence>
<dbReference type="EMBL" id="CR382133">
    <property type="protein sequence ID" value="CAG84793.1"/>
    <property type="molecule type" value="Genomic_DNA"/>
</dbReference>
<evidence type="ECO:0000313" key="2">
    <source>
        <dbReference type="EMBL" id="CAG84793.1"/>
    </source>
</evidence>
<dbReference type="GeneID" id="2899525"/>
<feature type="signal peptide" evidence="1">
    <location>
        <begin position="1"/>
        <end position="20"/>
    </location>
</feature>
<evidence type="ECO:0000313" key="3">
    <source>
        <dbReference type="Proteomes" id="UP000000599"/>
    </source>
</evidence>
<organism evidence="2 3">
    <name type="scientific">Debaryomyces hansenii (strain ATCC 36239 / CBS 767 / BCRC 21394 / JCM 1990 / NBRC 0083 / IGC 2968)</name>
    <name type="common">Yeast</name>
    <name type="synonym">Torulaspora hansenii</name>
    <dbReference type="NCBI Taxonomy" id="284592"/>
    <lineage>
        <taxon>Eukaryota</taxon>
        <taxon>Fungi</taxon>
        <taxon>Dikarya</taxon>
        <taxon>Ascomycota</taxon>
        <taxon>Saccharomycotina</taxon>
        <taxon>Pichiomycetes</taxon>
        <taxon>Debaryomycetaceae</taxon>
        <taxon>Debaryomyces</taxon>
    </lineage>
</organism>
<protein>
    <submittedName>
        <fullName evidence="2">DEHA2A11154p</fullName>
    </submittedName>
</protein>
<name>Q6BYA1_DEBHA</name>
<accession>Q6BYA1</accession>
<dbReference type="Proteomes" id="UP000000599">
    <property type="component" value="Chromosome A"/>
</dbReference>
<dbReference type="VEuPathDB" id="FungiDB:DEHA2A11154g"/>
<dbReference type="KEGG" id="dha:DEHA2A11154g"/>
<feature type="chain" id="PRO_5004271114" evidence="1">
    <location>
        <begin position="21"/>
        <end position="116"/>
    </location>
</feature>
<gene>
    <name evidence="2" type="ordered locus">DEHA2A11154g</name>
</gene>
<proteinExistence type="predicted"/>
<dbReference type="InParanoid" id="Q6BYA1"/>
<dbReference type="HOGENOM" id="CLU_2096802_0_0_1"/>